<dbReference type="RefSeq" id="WP_184135479.1">
    <property type="nucleotide sequence ID" value="NZ_JACHKT010000024.1"/>
</dbReference>
<evidence type="ECO:0000259" key="1">
    <source>
        <dbReference type="Pfam" id="PF14082"/>
    </source>
</evidence>
<keyword evidence="3" id="KW-1185">Reference proteome</keyword>
<accession>A0A841EUZ8</accession>
<reference evidence="2 3" key="1">
    <citation type="submission" date="2020-08" db="EMBL/GenBank/DDBJ databases">
        <title>Functional genomics of gut bacteria from endangered species of beetles.</title>
        <authorList>
            <person name="Carlos-Shanley C."/>
        </authorList>
    </citation>
    <scope>NUCLEOTIDE SEQUENCE [LARGE SCALE GENOMIC DNA]</scope>
    <source>
        <strain evidence="2 3">S00070</strain>
    </source>
</reference>
<evidence type="ECO:0000313" key="3">
    <source>
        <dbReference type="Proteomes" id="UP000524404"/>
    </source>
</evidence>
<dbReference type="AlphaFoldDB" id="A0A841EUZ8"/>
<dbReference type="Proteomes" id="UP000524404">
    <property type="component" value="Unassembled WGS sequence"/>
</dbReference>
<gene>
    <name evidence="2" type="ORF">HNP25_003131</name>
</gene>
<feature type="domain" description="Shedu protein SduA C-terminal" evidence="1">
    <location>
        <begin position="35"/>
        <end position="196"/>
    </location>
</feature>
<evidence type="ECO:0000313" key="2">
    <source>
        <dbReference type="EMBL" id="MBB6004468.1"/>
    </source>
</evidence>
<protein>
    <recommendedName>
        <fullName evidence="1">Shedu protein SduA C-terminal domain-containing protein</fullName>
    </recommendedName>
</protein>
<name>A0A841EUZ8_9BACT</name>
<organism evidence="2 3">
    <name type="scientific">Arcicella rosea</name>
    <dbReference type="NCBI Taxonomy" id="502909"/>
    <lineage>
        <taxon>Bacteria</taxon>
        <taxon>Pseudomonadati</taxon>
        <taxon>Bacteroidota</taxon>
        <taxon>Cytophagia</taxon>
        <taxon>Cytophagales</taxon>
        <taxon>Flectobacillaceae</taxon>
        <taxon>Arcicella</taxon>
    </lineage>
</organism>
<dbReference type="EMBL" id="JACHKT010000024">
    <property type="protein sequence ID" value="MBB6004468.1"/>
    <property type="molecule type" value="Genomic_DNA"/>
</dbReference>
<comment type="caution">
    <text evidence="2">The sequence shown here is derived from an EMBL/GenBank/DDBJ whole genome shotgun (WGS) entry which is preliminary data.</text>
</comment>
<sequence length="210" mass="24899">MKDFREINIDWKAVEKELLTLENLLTTYQELEESSQLLPFFKQSPNLSALIGKCYFPDLAEINRISYEFDFFGDFKADLVIGDAKKASFIFVEFEDGKSDSIFKKKKGKYQKEWSVRFEHGYSQIIDWFWKLEDLRQTSSLEGKFGTRIRSYNGILIVGRATSLDNIIDRERLDWRRSNTIINSKKIHCITYDELLEDLKQLIKYLQFIK</sequence>
<proteinExistence type="predicted"/>
<dbReference type="InterPro" id="IPR025359">
    <property type="entry name" value="SduA_C"/>
</dbReference>
<dbReference type="Pfam" id="PF14082">
    <property type="entry name" value="SduA_C"/>
    <property type="match status" value="1"/>
</dbReference>